<evidence type="ECO:0000313" key="1">
    <source>
        <dbReference type="EMBL" id="KAG9242311.1"/>
    </source>
</evidence>
<organism evidence="1 2">
    <name type="scientific">Calycina marina</name>
    <dbReference type="NCBI Taxonomy" id="1763456"/>
    <lineage>
        <taxon>Eukaryota</taxon>
        <taxon>Fungi</taxon>
        <taxon>Dikarya</taxon>
        <taxon>Ascomycota</taxon>
        <taxon>Pezizomycotina</taxon>
        <taxon>Leotiomycetes</taxon>
        <taxon>Helotiales</taxon>
        <taxon>Pezizellaceae</taxon>
        <taxon>Calycina</taxon>
    </lineage>
</organism>
<dbReference type="PANTHER" id="PTHR37535">
    <property type="entry name" value="FLUG DOMAIN PROTEIN"/>
    <property type="match status" value="1"/>
</dbReference>
<sequence length="171" mass="19840">MLDIPIFRKSIRTDYGYEISPDEHLTHATLLSLMKVIDLILGFLDPMHPYCLLTTPVTSSIRVDISDALQNMMHQNLNIDTSIKHYLPRRSADARAIVWGFEPQKYLMRAASRMTRWIDPDRPHFLTLEQSQSVDKHPQLRQLLAQRARWSQRYKGAATKQSGYICLSKES</sequence>
<gene>
    <name evidence="1" type="ORF">BJ878DRAFT_178488</name>
</gene>
<name>A0A9P8CEH2_9HELO</name>
<accession>A0A9P8CEH2</accession>
<protein>
    <submittedName>
        <fullName evidence="1">Uncharacterized protein</fullName>
    </submittedName>
</protein>
<proteinExistence type="predicted"/>
<dbReference type="PANTHER" id="PTHR37535:SF2">
    <property type="entry name" value="FINGER DOMAIN PROTEIN, PUTATIVE (AFU_ORTHOLOGUE AFUA_6G09300)-RELATED"/>
    <property type="match status" value="1"/>
</dbReference>
<dbReference type="InterPro" id="IPR021842">
    <property type="entry name" value="DUF3435"/>
</dbReference>
<dbReference type="Pfam" id="PF11917">
    <property type="entry name" value="DUF3435"/>
    <property type="match status" value="1"/>
</dbReference>
<evidence type="ECO:0000313" key="2">
    <source>
        <dbReference type="Proteomes" id="UP000887226"/>
    </source>
</evidence>
<reference evidence="1" key="1">
    <citation type="journal article" date="2021" name="IMA Fungus">
        <title>Genomic characterization of three marine fungi, including Emericellopsis atlantica sp. nov. with signatures of a generalist lifestyle and marine biomass degradation.</title>
        <authorList>
            <person name="Hagestad O.C."/>
            <person name="Hou L."/>
            <person name="Andersen J.H."/>
            <person name="Hansen E.H."/>
            <person name="Altermark B."/>
            <person name="Li C."/>
            <person name="Kuhnert E."/>
            <person name="Cox R.J."/>
            <person name="Crous P.W."/>
            <person name="Spatafora J.W."/>
            <person name="Lail K."/>
            <person name="Amirebrahimi M."/>
            <person name="Lipzen A."/>
            <person name="Pangilinan J."/>
            <person name="Andreopoulos W."/>
            <person name="Hayes R.D."/>
            <person name="Ng V."/>
            <person name="Grigoriev I.V."/>
            <person name="Jackson S.A."/>
            <person name="Sutton T.D.S."/>
            <person name="Dobson A.D.W."/>
            <person name="Rama T."/>
        </authorList>
    </citation>
    <scope>NUCLEOTIDE SEQUENCE</scope>
    <source>
        <strain evidence="1">TRa3180A</strain>
    </source>
</reference>
<keyword evidence="2" id="KW-1185">Reference proteome</keyword>
<dbReference type="OrthoDB" id="3562345at2759"/>
<dbReference type="EMBL" id="MU254087">
    <property type="protein sequence ID" value="KAG9242311.1"/>
    <property type="molecule type" value="Genomic_DNA"/>
</dbReference>
<comment type="caution">
    <text evidence="1">The sequence shown here is derived from an EMBL/GenBank/DDBJ whole genome shotgun (WGS) entry which is preliminary data.</text>
</comment>
<dbReference type="AlphaFoldDB" id="A0A9P8CEH2"/>
<dbReference type="Proteomes" id="UP000887226">
    <property type="component" value="Unassembled WGS sequence"/>
</dbReference>